<dbReference type="Pfam" id="PF01527">
    <property type="entry name" value="HTH_Tnp_1"/>
    <property type="match status" value="1"/>
</dbReference>
<gene>
    <name evidence="2" type="ORF">SAMN02745206_00219</name>
</gene>
<accession>A0A1M4T7T5</accession>
<dbReference type="STRING" id="1121391.SAMN02745206_00219"/>
<feature type="coiled-coil region" evidence="1">
    <location>
        <begin position="43"/>
        <end position="70"/>
    </location>
</feature>
<reference evidence="3" key="1">
    <citation type="submission" date="2016-11" db="EMBL/GenBank/DDBJ databases">
        <authorList>
            <person name="Varghese N."/>
            <person name="Submissions S."/>
        </authorList>
    </citation>
    <scope>NUCLEOTIDE SEQUENCE [LARGE SCALE GENOMIC DNA]</scope>
    <source>
        <strain evidence="3">DSM 9756</strain>
    </source>
</reference>
<dbReference type="GO" id="GO:0003677">
    <property type="term" value="F:DNA binding"/>
    <property type="evidence" value="ECO:0007669"/>
    <property type="project" value="InterPro"/>
</dbReference>
<dbReference type="InterPro" id="IPR036388">
    <property type="entry name" value="WH-like_DNA-bd_sf"/>
</dbReference>
<dbReference type="GO" id="GO:0006313">
    <property type="term" value="P:DNA transposition"/>
    <property type="evidence" value="ECO:0007669"/>
    <property type="project" value="InterPro"/>
</dbReference>
<evidence type="ECO:0000313" key="2">
    <source>
        <dbReference type="EMBL" id="SHE40470.1"/>
    </source>
</evidence>
<dbReference type="Proteomes" id="UP000184076">
    <property type="component" value="Unassembled WGS sequence"/>
</dbReference>
<evidence type="ECO:0000256" key="1">
    <source>
        <dbReference type="SAM" id="Coils"/>
    </source>
</evidence>
<name>A0A1M4T7T5_9BACT</name>
<keyword evidence="1" id="KW-0175">Coiled coil</keyword>
<dbReference type="Gene3D" id="1.10.10.10">
    <property type="entry name" value="Winged helix-like DNA-binding domain superfamily/Winged helix DNA-binding domain"/>
    <property type="match status" value="1"/>
</dbReference>
<dbReference type="EMBL" id="FQVB01000004">
    <property type="protein sequence ID" value="SHE40470.1"/>
    <property type="molecule type" value="Genomic_DNA"/>
</dbReference>
<dbReference type="GO" id="GO:0004803">
    <property type="term" value="F:transposase activity"/>
    <property type="evidence" value="ECO:0007669"/>
    <property type="project" value="InterPro"/>
</dbReference>
<evidence type="ECO:0000313" key="3">
    <source>
        <dbReference type="Proteomes" id="UP000184076"/>
    </source>
</evidence>
<dbReference type="SUPFAM" id="SSF46689">
    <property type="entry name" value="Homeodomain-like"/>
    <property type="match status" value="1"/>
</dbReference>
<protein>
    <submittedName>
        <fullName evidence="2">Transposase and inactivated derivatives</fullName>
    </submittedName>
</protein>
<sequence length="94" mass="11233">MKRKRFSKEFKAKVALEALKGQRTAVELAQEFGVHVNQINLWKKQLVENAAELFDRREAKKEKKREKERERLYQKVGQLQVEVDWLKKTTGYLD</sequence>
<dbReference type="InterPro" id="IPR009057">
    <property type="entry name" value="Homeodomain-like_sf"/>
</dbReference>
<dbReference type="InterPro" id="IPR002514">
    <property type="entry name" value="Transposase_8"/>
</dbReference>
<keyword evidence="3" id="KW-1185">Reference proteome</keyword>
<dbReference type="AlphaFoldDB" id="A0A1M4T7T5"/>
<proteinExistence type="predicted"/>
<organism evidence="2 3">
    <name type="scientific">Desulfacinum infernum DSM 9756</name>
    <dbReference type="NCBI Taxonomy" id="1121391"/>
    <lineage>
        <taxon>Bacteria</taxon>
        <taxon>Pseudomonadati</taxon>
        <taxon>Thermodesulfobacteriota</taxon>
        <taxon>Syntrophobacteria</taxon>
        <taxon>Syntrophobacterales</taxon>
        <taxon>Syntrophobacteraceae</taxon>
        <taxon>Desulfacinum</taxon>
    </lineage>
</organism>